<dbReference type="InterPro" id="IPR052025">
    <property type="entry name" value="Xyloglucanase_GH74"/>
</dbReference>
<dbReference type="InterPro" id="IPR015943">
    <property type="entry name" value="WD40/YVTN_repeat-like_dom_sf"/>
</dbReference>
<gene>
    <name evidence="1" type="ORF">ACFSBW_12660</name>
</gene>
<dbReference type="RefSeq" id="WP_256396124.1">
    <property type="nucleotide sequence ID" value="NZ_JANHDJ010000003.1"/>
</dbReference>
<keyword evidence="2" id="KW-1185">Reference proteome</keyword>
<evidence type="ECO:0000313" key="1">
    <source>
        <dbReference type="EMBL" id="MFD1642726.1"/>
    </source>
</evidence>
<dbReference type="SUPFAM" id="SSF110296">
    <property type="entry name" value="Oligoxyloglucan reducing end-specific cellobiohydrolase"/>
    <property type="match status" value="1"/>
</dbReference>
<dbReference type="AlphaFoldDB" id="A0ABD6D8W3"/>
<dbReference type="PANTHER" id="PTHR43739">
    <property type="entry name" value="XYLOGLUCANASE (EUROFUNG)"/>
    <property type="match status" value="1"/>
</dbReference>
<comment type="caution">
    <text evidence="1">The sequence shown here is derived from an EMBL/GenBank/DDBJ whole genome shotgun (WGS) entry which is preliminary data.</text>
</comment>
<accession>A0ABD6D8W3</accession>
<dbReference type="PANTHER" id="PTHR43739:SF5">
    <property type="entry name" value="EXO-ALPHA-SIALIDASE"/>
    <property type="match status" value="1"/>
</dbReference>
<dbReference type="EMBL" id="JBHUDM010000003">
    <property type="protein sequence ID" value="MFD1642726.1"/>
    <property type="molecule type" value="Genomic_DNA"/>
</dbReference>
<dbReference type="Gene3D" id="2.130.10.10">
    <property type="entry name" value="YVTN repeat-like/Quinoprotein amine dehydrogenase"/>
    <property type="match status" value="1"/>
</dbReference>
<protein>
    <submittedName>
        <fullName evidence="1">WD40/YVTN/BNR-like repeat-containing protein</fullName>
    </submittedName>
</protein>
<evidence type="ECO:0000313" key="2">
    <source>
        <dbReference type="Proteomes" id="UP001597052"/>
    </source>
</evidence>
<dbReference type="Proteomes" id="UP001597052">
    <property type="component" value="Unassembled WGS sequence"/>
</dbReference>
<proteinExistence type="predicted"/>
<name>A0ABD6D8W3_9EURY</name>
<organism evidence="1 2">
    <name type="scientific">Halohasta litorea</name>
    <dbReference type="NCBI Taxonomy" id="869891"/>
    <lineage>
        <taxon>Archaea</taxon>
        <taxon>Methanobacteriati</taxon>
        <taxon>Methanobacteriota</taxon>
        <taxon>Stenosarchaea group</taxon>
        <taxon>Halobacteria</taxon>
        <taxon>Halobacteriales</taxon>
        <taxon>Haloferacaceae</taxon>
        <taxon>Halohasta</taxon>
    </lineage>
</organism>
<reference evidence="1 2" key="1">
    <citation type="journal article" date="2019" name="Int. J. Syst. Evol. Microbiol.">
        <title>The Global Catalogue of Microorganisms (GCM) 10K type strain sequencing project: providing services to taxonomists for standard genome sequencing and annotation.</title>
        <authorList>
            <consortium name="The Broad Institute Genomics Platform"/>
            <consortium name="The Broad Institute Genome Sequencing Center for Infectious Disease"/>
            <person name="Wu L."/>
            <person name="Ma J."/>
        </authorList>
    </citation>
    <scope>NUCLEOTIDE SEQUENCE [LARGE SCALE GENOMIC DNA]</scope>
    <source>
        <strain evidence="1 2">CGMCC 1.10593</strain>
    </source>
</reference>
<sequence length="335" mass="36411">MVTCYLAMRNALRIVSDGGDAPTADTRLEGRSLACLAVAPAAPERLFVGTTDSGLLRSADGGTTFDRVGAEEIGPDRITAVAIGSRSPDEIWVGTEPSRVYRSTDAGGTWTEKPGLTDLPSASEWSFPPRPHTHHVRWIEPDPYDADHLYVSIEAGALVQTHDGGETWEDRRPTARRDVHTMTTHPELPGHAWVAAGDGYAETRDGGVSWAKPQDGLDHHYCWSIAVDAADPSCVLLSAAHGARAANTPETADSYLYRRRDGQRWQRLDDRGLPMGEGVVRALVARGRSAGVFYAATNEGLYRTADQGDSWTPVDIPWDEPLTEQTPRGLAVVFE</sequence>